<organism evidence="3 4">
    <name type="scientific">Conoideocrella luteorostrata</name>
    <dbReference type="NCBI Taxonomy" id="1105319"/>
    <lineage>
        <taxon>Eukaryota</taxon>
        <taxon>Fungi</taxon>
        <taxon>Dikarya</taxon>
        <taxon>Ascomycota</taxon>
        <taxon>Pezizomycotina</taxon>
        <taxon>Sordariomycetes</taxon>
        <taxon>Hypocreomycetidae</taxon>
        <taxon>Hypocreales</taxon>
        <taxon>Clavicipitaceae</taxon>
        <taxon>Conoideocrella</taxon>
    </lineage>
</organism>
<dbReference type="Proteomes" id="UP001251528">
    <property type="component" value="Unassembled WGS sequence"/>
</dbReference>
<evidence type="ECO:0000259" key="2">
    <source>
        <dbReference type="Pfam" id="PF14033"/>
    </source>
</evidence>
<reference evidence="3" key="1">
    <citation type="submission" date="2023-06" db="EMBL/GenBank/DDBJ databases">
        <title>Conoideocrella luteorostrata (Hypocreales: Clavicipitaceae), a potential biocontrol fungus for elongate hemlock scale in United States Christmas tree production areas.</title>
        <authorList>
            <person name="Barrett H."/>
            <person name="Lovett B."/>
            <person name="Macias A.M."/>
            <person name="Stajich J.E."/>
            <person name="Kasson M.T."/>
        </authorList>
    </citation>
    <scope>NUCLEOTIDE SEQUENCE</scope>
    <source>
        <strain evidence="3">ARSEF 14590</strain>
    </source>
</reference>
<name>A0AAJ0CPU8_9HYPO</name>
<evidence type="ECO:0000313" key="3">
    <source>
        <dbReference type="EMBL" id="KAK2598091.1"/>
    </source>
</evidence>
<dbReference type="AlphaFoldDB" id="A0AAJ0CPU8"/>
<feature type="domain" description="DUF4246" evidence="2">
    <location>
        <begin position="11"/>
        <end position="112"/>
    </location>
</feature>
<keyword evidence="4" id="KW-1185">Reference proteome</keyword>
<feature type="compositionally biased region" description="Acidic residues" evidence="1">
    <location>
        <begin position="42"/>
        <end position="66"/>
    </location>
</feature>
<evidence type="ECO:0000313" key="4">
    <source>
        <dbReference type="Proteomes" id="UP001251528"/>
    </source>
</evidence>
<proteinExistence type="predicted"/>
<gene>
    <name evidence="3" type="ORF">QQS21_005802</name>
</gene>
<accession>A0AAJ0CPU8</accession>
<evidence type="ECO:0000256" key="1">
    <source>
        <dbReference type="SAM" id="MobiDB-lite"/>
    </source>
</evidence>
<protein>
    <recommendedName>
        <fullName evidence="2">DUF4246 domain-containing protein</fullName>
    </recommendedName>
</protein>
<feature type="compositionally biased region" description="Basic and acidic residues" evidence="1">
    <location>
        <begin position="11"/>
        <end position="30"/>
    </location>
</feature>
<dbReference type="Pfam" id="PF14033">
    <property type="entry name" value="DUF4246"/>
    <property type="match status" value="1"/>
</dbReference>
<sequence>MNHRNTLLANEETKDERRKYYSSGPEKDEGSDGNEGLSDNDSKEEGDDADDDDDYDDESYGEDDNINDSSPHFNFSYKHVKSSKFFNGALRAQVIVKLTNIHLTPDEPSYDGS</sequence>
<dbReference type="EMBL" id="JASWJB010000100">
    <property type="protein sequence ID" value="KAK2598091.1"/>
    <property type="molecule type" value="Genomic_DNA"/>
</dbReference>
<feature type="region of interest" description="Disordered" evidence="1">
    <location>
        <begin position="1"/>
        <end position="73"/>
    </location>
</feature>
<dbReference type="InterPro" id="IPR049192">
    <property type="entry name" value="DUF4246_C"/>
</dbReference>
<comment type="caution">
    <text evidence="3">The sequence shown here is derived from an EMBL/GenBank/DDBJ whole genome shotgun (WGS) entry which is preliminary data.</text>
</comment>